<protein>
    <recommendedName>
        <fullName evidence="1">Transposase IS200-like domain-containing protein</fullName>
    </recommendedName>
</protein>
<feature type="domain" description="Transposase IS200-like" evidence="1">
    <location>
        <begin position="1"/>
        <end position="68"/>
    </location>
</feature>
<evidence type="ECO:0000313" key="3">
    <source>
        <dbReference type="Proteomes" id="UP000645390"/>
    </source>
</evidence>
<keyword evidence="3" id="KW-1185">Reference proteome</keyword>
<dbReference type="PANTHER" id="PTHR34322:SF2">
    <property type="entry name" value="TRANSPOSASE IS200-LIKE DOMAIN-CONTAINING PROTEIN"/>
    <property type="match status" value="1"/>
</dbReference>
<gene>
    <name evidence="2" type="ORF">GCM10008119_23450</name>
</gene>
<dbReference type="Gene3D" id="3.30.70.1290">
    <property type="entry name" value="Transposase IS200-like"/>
    <property type="match status" value="1"/>
</dbReference>
<dbReference type="PANTHER" id="PTHR34322">
    <property type="entry name" value="TRANSPOSASE, Y1_TNP DOMAIN-CONTAINING"/>
    <property type="match status" value="1"/>
</dbReference>
<proteinExistence type="predicted"/>
<comment type="caution">
    <text evidence="2">The sequence shown here is derived from an EMBL/GenBank/DDBJ whole genome shotgun (WGS) entry which is preliminary data.</text>
</comment>
<dbReference type="EMBL" id="BMDJ01000006">
    <property type="protein sequence ID" value="GGI26598.1"/>
    <property type="molecule type" value="Genomic_DNA"/>
</dbReference>
<dbReference type="InterPro" id="IPR002686">
    <property type="entry name" value="Transposase_17"/>
</dbReference>
<evidence type="ECO:0000259" key="1">
    <source>
        <dbReference type="Pfam" id="PF01797"/>
    </source>
</evidence>
<dbReference type="Pfam" id="PF01797">
    <property type="entry name" value="Y1_Tnp"/>
    <property type="match status" value="1"/>
</dbReference>
<sequence length="121" mass="14071">MPNHFHLFLKVNDKLNFDKGIKNFYISYSKSINKSFDRVGSLFQGRYKAKKINNDNHYTAIITYIHNNQVEAGLAAKPEDYKYSSYNTYLLNKPTVINKAEVLEWFMNLGAFVEAHKIAKT</sequence>
<name>A0ABQ2BJJ2_9SPHI</name>
<dbReference type="InterPro" id="IPR036515">
    <property type="entry name" value="Transposase_17_sf"/>
</dbReference>
<organism evidence="2 3">
    <name type="scientific">Pedobacter mendelii</name>
    <dbReference type="NCBI Taxonomy" id="1908240"/>
    <lineage>
        <taxon>Bacteria</taxon>
        <taxon>Pseudomonadati</taxon>
        <taxon>Bacteroidota</taxon>
        <taxon>Sphingobacteriia</taxon>
        <taxon>Sphingobacteriales</taxon>
        <taxon>Sphingobacteriaceae</taxon>
        <taxon>Pedobacter</taxon>
    </lineage>
</organism>
<reference evidence="3" key="1">
    <citation type="journal article" date="2019" name="Int. J. Syst. Evol. Microbiol.">
        <title>The Global Catalogue of Microorganisms (GCM) 10K type strain sequencing project: providing services to taxonomists for standard genome sequencing and annotation.</title>
        <authorList>
            <consortium name="The Broad Institute Genomics Platform"/>
            <consortium name="The Broad Institute Genome Sequencing Center for Infectious Disease"/>
            <person name="Wu L."/>
            <person name="Ma J."/>
        </authorList>
    </citation>
    <scope>NUCLEOTIDE SEQUENCE [LARGE SCALE GENOMIC DNA]</scope>
    <source>
        <strain evidence="3">CCM 8939</strain>
    </source>
</reference>
<evidence type="ECO:0000313" key="2">
    <source>
        <dbReference type="EMBL" id="GGI26598.1"/>
    </source>
</evidence>
<dbReference type="SUPFAM" id="SSF143422">
    <property type="entry name" value="Transposase IS200-like"/>
    <property type="match status" value="1"/>
</dbReference>
<accession>A0ABQ2BJJ2</accession>
<dbReference type="Proteomes" id="UP000645390">
    <property type="component" value="Unassembled WGS sequence"/>
</dbReference>